<feature type="transmembrane region" description="Helical" evidence="2">
    <location>
        <begin position="463"/>
        <end position="483"/>
    </location>
</feature>
<evidence type="ECO:0000313" key="3">
    <source>
        <dbReference type="EMBL" id="SHM39511.1"/>
    </source>
</evidence>
<dbReference type="RefSeq" id="WP_073250945.1">
    <property type="nucleotide sequence ID" value="NZ_FRCS01000001.1"/>
</dbReference>
<feature type="transmembrane region" description="Helical" evidence="2">
    <location>
        <begin position="533"/>
        <end position="557"/>
    </location>
</feature>
<feature type="region of interest" description="Disordered" evidence="1">
    <location>
        <begin position="1"/>
        <end position="21"/>
    </location>
</feature>
<feature type="transmembrane region" description="Helical" evidence="2">
    <location>
        <begin position="323"/>
        <end position="341"/>
    </location>
</feature>
<accession>A0A1M7IFI2</accession>
<keyword evidence="2" id="KW-0472">Membrane</keyword>
<feature type="transmembrane region" description="Helical" evidence="2">
    <location>
        <begin position="184"/>
        <end position="206"/>
    </location>
</feature>
<feature type="transmembrane region" description="Helical" evidence="2">
    <location>
        <begin position="422"/>
        <end position="443"/>
    </location>
</feature>
<evidence type="ECO:0000313" key="4">
    <source>
        <dbReference type="Proteomes" id="UP000184440"/>
    </source>
</evidence>
<name>A0A1M7IFI2_9ACTN</name>
<feature type="transmembrane region" description="Helical" evidence="2">
    <location>
        <begin position="42"/>
        <end position="60"/>
    </location>
</feature>
<evidence type="ECO:0000256" key="1">
    <source>
        <dbReference type="SAM" id="MobiDB-lite"/>
    </source>
</evidence>
<organism evidence="3 4">
    <name type="scientific">Cryptosporangium aurantiacum</name>
    <dbReference type="NCBI Taxonomy" id="134849"/>
    <lineage>
        <taxon>Bacteria</taxon>
        <taxon>Bacillati</taxon>
        <taxon>Actinomycetota</taxon>
        <taxon>Actinomycetes</taxon>
        <taxon>Cryptosporangiales</taxon>
        <taxon>Cryptosporangiaceae</taxon>
        <taxon>Cryptosporangium</taxon>
    </lineage>
</organism>
<feature type="transmembrane region" description="Helical" evidence="2">
    <location>
        <begin position="103"/>
        <end position="123"/>
    </location>
</feature>
<reference evidence="3 4" key="1">
    <citation type="submission" date="2016-11" db="EMBL/GenBank/DDBJ databases">
        <authorList>
            <person name="Jaros S."/>
            <person name="Januszkiewicz K."/>
            <person name="Wedrychowicz H."/>
        </authorList>
    </citation>
    <scope>NUCLEOTIDE SEQUENCE [LARGE SCALE GENOMIC DNA]</scope>
    <source>
        <strain evidence="3 4">DSM 46144</strain>
    </source>
</reference>
<keyword evidence="4" id="KW-1185">Reference proteome</keyword>
<evidence type="ECO:0000256" key="2">
    <source>
        <dbReference type="SAM" id="Phobius"/>
    </source>
</evidence>
<dbReference type="STRING" id="134849.SAMN05443668_101480"/>
<proteinExistence type="predicted"/>
<dbReference type="AlphaFoldDB" id="A0A1M7IFI2"/>
<gene>
    <name evidence="3" type="ORF">SAMN05443668_101480</name>
</gene>
<keyword evidence="2" id="KW-1133">Transmembrane helix</keyword>
<sequence>MTTLASPPRPADARTRAARGAGGLTGTGTLFRLALRRDRVRATAWTLGLVLFTYSQAAPLKGLYPTQADLDRFARAYGSDANPGLVALTGPPRALNTYGGATAWQVLTFAAVLLGLMSFLLVIRHTRAEEEAGRSDLVDAGPVGRYARLTAALLYVTLLNVLIVLLTVGALASIEGIPAGGSLALMAGCASVGLVFAAVGALAAQLTEHGRSAGGIAGGTLAAAFLLRAAGDSAAASDSSLSWLSWLSPIGWAEAIRPYAGNRWWVLLLPAATVLLLLAAVVALRMRRDAGAGVFRPGLGPATASRSLSGPVGLAWRLQRGSIIGWAIGAAIGGGAFGGLAQDMVTAAENDPETVEILRDYTGAGGSLADVYLSMIYLIMGMVVAGYAVGAVLRARTEEESLRAEPVLAAAVGRVRWAGAHVLWVAVGSAAILIASGLAAGLAHGVRAGDLGSEIVRQVGAALGQWPAVMLLAAVAVALFGLLPRLTAVSWAVLLAAIVIGQFGEILQLPSWLMDLSPFTHLPKLPGAPLDGASAYAPYAWLAALAAALTVLGLAGFRRRDIG</sequence>
<dbReference type="EMBL" id="FRCS01000001">
    <property type="protein sequence ID" value="SHM39511.1"/>
    <property type="molecule type" value="Genomic_DNA"/>
</dbReference>
<protein>
    <submittedName>
        <fullName evidence="3">ABC-2 type transport system permease protein</fullName>
    </submittedName>
</protein>
<feature type="transmembrane region" description="Helical" evidence="2">
    <location>
        <begin position="371"/>
        <end position="393"/>
    </location>
</feature>
<feature type="transmembrane region" description="Helical" evidence="2">
    <location>
        <begin position="264"/>
        <end position="284"/>
    </location>
</feature>
<feature type="transmembrane region" description="Helical" evidence="2">
    <location>
        <begin position="213"/>
        <end position="231"/>
    </location>
</feature>
<keyword evidence="2" id="KW-0812">Transmembrane</keyword>
<feature type="transmembrane region" description="Helical" evidence="2">
    <location>
        <begin position="490"/>
        <end position="513"/>
    </location>
</feature>
<feature type="transmembrane region" description="Helical" evidence="2">
    <location>
        <begin position="152"/>
        <end position="172"/>
    </location>
</feature>
<dbReference type="Proteomes" id="UP000184440">
    <property type="component" value="Unassembled WGS sequence"/>
</dbReference>